<feature type="region of interest" description="Disordered" evidence="1">
    <location>
        <begin position="165"/>
        <end position="242"/>
    </location>
</feature>
<dbReference type="EMBL" id="JAPTMY010000002">
    <property type="protein sequence ID" value="MCZ0856664.1"/>
    <property type="molecule type" value="Genomic_DNA"/>
</dbReference>
<dbReference type="RefSeq" id="WP_268916394.1">
    <property type="nucleotide sequence ID" value="NZ_CP124548.1"/>
</dbReference>
<sequence>MLPPNRSLRRRTAALPIGTVLLVASVVLLGWGVYTFLTSLRVFDIVLGKSDIVNMPAAIAVGAGALLAFFAFVAALVACARARPKTAAIMLLLGSLVLPLGSTAAAAYFGGTQLKDQTLAEAQQMKGKVDISQVTGILDQFKSMGVNVPWRDDLLRILQGADGTGIGQGGQGGQGGTGQDGSGTTGDGDGGNNDGGAGSGGYDGGGNGAGNDNGGDAGDGDGAGNNDSGGNAGDGDGGDGNG</sequence>
<keyword evidence="4" id="KW-1185">Reference proteome</keyword>
<dbReference type="Proteomes" id="UP001072034">
    <property type="component" value="Unassembled WGS sequence"/>
</dbReference>
<reference evidence="3" key="1">
    <citation type="submission" date="2022-10" db="EMBL/GenBank/DDBJ databases">
        <title>Genome sequence of Actinomyces israelii ATCC 10048.</title>
        <authorList>
            <person name="Watt R.M."/>
            <person name="Tong W.M."/>
        </authorList>
    </citation>
    <scope>NUCLEOTIDE SEQUENCE</scope>
    <source>
        <strain evidence="3">ATCC 10048</strain>
    </source>
</reference>
<evidence type="ECO:0000256" key="2">
    <source>
        <dbReference type="SAM" id="Phobius"/>
    </source>
</evidence>
<protein>
    <submittedName>
        <fullName evidence="3">Uncharacterized protein</fullName>
    </submittedName>
</protein>
<feature type="transmembrane region" description="Helical" evidence="2">
    <location>
        <begin position="57"/>
        <end position="80"/>
    </location>
</feature>
<comment type="caution">
    <text evidence="3">The sequence shown here is derived from an EMBL/GenBank/DDBJ whole genome shotgun (WGS) entry which is preliminary data.</text>
</comment>
<feature type="transmembrane region" description="Helical" evidence="2">
    <location>
        <begin position="87"/>
        <end position="109"/>
    </location>
</feature>
<accession>A0ABT4I4J8</accession>
<gene>
    <name evidence="3" type="ORF">OHJ16_01185</name>
</gene>
<proteinExistence type="predicted"/>
<evidence type="ECO:0000313" key="3">
    <source>
        <dbReference type="EMBL" id="MCZ0856664.1"/>
    </source>
</evidence>
<feature type="compositionally biased region" description="Gly residues" evidence="1">
    <location>
        <begin position="230"/>
        <end position="242"/>
    </location>
</feature>
<keyword evidence="2" id="KW-0812">Transmembrane</keyword>
<keyword evidence="2" id="KW-1133">Transmembrane helix</keyword>
<keyword evidence="2" id="KW-0472">Membrane</keyword>
<feature type="transmembrane region" description="Helical" evidence="2">
    <location>
        <begin position="12"/>
        <end position="37"/>
    </location>
</feature>
<evidence type="ECO:0000313" key="4">
    <source>
        <dbReference type="Proteomes" id="UP001072034"/>
    </source>
</evidence>
<organism evidence="3 4">
    <name type="scientific">Actinomyces israelii</name>
    <dbReference type="NCBI Taxonomy" id="1659"/>
    <lineage>
        <taxon>Bacteria</taxon>
        <taxon>Bacillati</taxon>
        <taxon>Actinomycetota</taxon>
        <taxon>Actinomycetes</taxon>
        <taxon>Actinomycetales</taxon>
        <taxon>Actinomycetaceae</taxon>
        <taxon>Actinomyces</taxon>
    </lineage>
</organism>
<name>A0ABT4I4J8_9ACTO</name>
<feature type="compositionally biased region" description="Gly residues" evidence="1">
    <location>
        <begin position="165"/>
        <end position="223"/>
    </location>
</feature>
<evidence type="ECO:0000256" key="1">
    <source>
        <dbReference type="SAM" id="MobiDB-lite"/>
    </source>
</evidence>